<protein>
    <submittedName>
        <fullName evidence="1">Uncharacterized protein</fullName>
    </submittedName>
</protein>
<name>A0A9X0ASK3_9HELO</name>
<sequence>MYGILTHWKASNKHIHMVRLTPPHQRNAGSSFIKSPCVLELYSIPIPLFQALSHLSHTVTILPILTPVSLVVFHPRLSPSNLIPLFQIEKKRKRFQLASPQGQGLHKL</sequence>
<dbReference type="EMBL" id="JAPEIS010000003">
    <property type="protein sequence ID" value="KAJ8067975.1"/>
    <property type="molecule type" value="Genomic_DNA"/>
</dbReference>
<organism evidence="1 2">
    <name type="scientific">Sclerotinia nivalis</name>
    <dbReference type="NCBI Taxonomy" id="352851"/>
    <lineage>
        <taxon>Eukaryota</taxon>
        <taxon>Fungi</taxon>
        <taxon>Dikarya</taxon>
        <taxon>Ascomycota</taxon>
        <taxon>Pezizomycotina</taxon>
        <taxon>Leotiomycetes</taxon>
        <taxon>Helotiales</taxon>
        <taxon>Sclerotiniaceae</taxon>
        <taxon>Sclerotinia</taxon>
    </lineage>
</organism>
<gene>
    <name evidence="1" type="ORF">OCU04_003555</name>
</gene>
<dbReference type="AlphaFoldDB" id="A0A9X0ASK3"/>
<evidence type="ECO:0000313" key="1">
    <source>
        <dbReference type="EMBL" id="KAJ8067975.1"/>
    </source>
</evidence>
<evidence type="ECO:0000313" key="2">
    <source>
        <dbReference type="Proteomes" id="UP001152300"/>
    </source>
</evidence>
<accession>A0A9X0ASK3</accession>
<reference evidence="1" key="1">
    <citation type="submission" date="2022-11" db="EMBL/GenBank/DDBJ databases">
        <title>Genome Resource of Sclerotinia nivalis Strain SnTB1, a Plant Pathogen Isolated from American Ginseng.</title>
        <authorList>
            <person name="Fan S."/>
        </authorList>
    </citation>
    <scope>NUCLEOTIDE SEQUENCE</scope>
    <source>
        <strain evidence="1">SnTB1</strain>
    </source>
</reference>
<dbReference type="Proteomes" id="UP001152300">
    <property type="component" value="Unassembled WGS sequence"/>
</dbReference>
<comment type="caution">
    <text evidence="1">The sequence shown here is derived from an EMBL/GenBank/DDBJ whole genome shotgun (WGS) entry which is preliminary data.</text>
</comment>
<proteinExistence type="predicted"/>
<keyword evidence="2" id="KW-1185">Reference proteome</keyword>